<organism evidence="1 2">
    <name type="scientific">Dallia pectoralis</name>
    <name type="common">Alaska blackfish</name>
    <dbReference type="NCBI Taxonomy" id="75939"/>
    <lineage>
        <taxon>Eukaryota</taxon>
        <taxon>Metazoa</taxon>
        <taxon>Chordata</taxon>
        <taxon>Craniata</taxon>
        <taxon>Vertebrata</taxon>
        <taxon>Euteleostomi</taxon>
        <taxon>Actinopterygii</taxon>
        <taxon>Neopterygii</taxon>
        <taxon>Teleostei</taxon>
        <taxon>Protacanthopterygii</taxon>
        <taxon>Esociformes</taxon>
        <taxon>Umbridae</taxon>
        <taxon>Dallia</taxon>
    </lineage>
</organism>
<sequence length="221" mass="24738">MSTLTCTPIPPIAHKCLVQNRLYNSSGRPGCCSHPRRLMRLESNVIRSSKEVVDISEQVHPHSGTVAVQNNVHARRQAHNTRPLCPDQECGLSSKNNCNRPQKNNQNMEILPPADDEKDIRKVAEMAMCVRSGDCEAGLCCVRYLTGKRCQRIPNKGDVCLLQGRSKLRRNLERCSCAQGLTCRAQATSPKGQGVCQPRSRKNMRTARHSDKRRIPERICG</sequence>
<gene>
    <name evidence="1" type="ORF">DPEC_G00258350</name>
</gene>
<reference evidence="1" key="1">
    <citation type="submission" date="2021-05" db="EMBL/GenBank/DDBJ databases">
        <authorList>
            <person name="Pan Q."/>
            <person name="Jouanno E."/>
            <person name="Zahm M."/>
            <person name="Klopp C."/>
            <person name="Cabau C."/>
            <person name="Louis A."/>
            <person name="Berthelot C."/>
            <person name="Parey E."/>
            <person name="Roest Crollius H."/>
            <person name="Montfort J."/>
            <person name="Robinson-Rechavi M."/>
            <person name="Bouchez O."/>
            <person name="Lampietro C."/>
            <person name="Lopez Roques C."/>
            <person name="Donnadieu C."/>
            <person name="Postlethwait J."/>
            <person name="Bobe J."/>
            <person name="Dillon D."/>
            <person name="Chandos A."/>
            <person name="von Hippel F."/>
            <person name="Guiguen Y."/>
        </authorList>
    </citation>
    <scope>NUCLEOTIDE SEQUENCE</scope>
    <source>
        <strain evidence="1">YG-Jan2019</strain>
    </source>
</reference>
<proteinExistence type="predicted"/>
<dbReference type="EMBL" id="CM055750">
    <property type="protein sequence ID" value="KAJ7993788.1"/>
    <property type="molecule type" value="Genomic_DNA"/>
</dbReference>
<evidence type="ECO:0000313" key="1">
    <source>
        <dbReference type="EMBL" id="KAJ7993788.1"/>
    </source>
</evidence>
<protein>
    <submittedName>
        <fullName evidence="1">Uncharacterized protein</fullName>
    </submittedName>
</protein>
<dbReference type="Proteomes" id="UP001157502">
    <property type="component" value="Chromosome 23"/>
</dbReference>
<comment type="caution">
    <text evidence="1">The sequence shown here is derived from an EMBL/GenBank/DDBJ whole genome shotgun (WGS) entry which is preliminary data.</text>
</comment>
<evidence type="ECO:0000313" key="2">
    <source>
        <dbReference type="Proteomes" id="UP001157502"/>
    </source>
</evidence>
<keyword evidence="2" id="KW-1185">Reference proteome</keyword>
<accession>A0ACC2FQS1</accession>
<name>A0ACC2FQS1_DALPE</name>